<dbReference type="Proteomes" id="UP000225706">
    <property type="component" value="Unassembled WGS sequence"/>
</dbReference>
<reference evidence="11" key="1">
    <citation type="journal article" date="2017" name="bioRxiv">
        <title>Comparative analysis of the genomes of Stylophora pistillata and Acropora digitifera provides evidence for extensive differences between species of corals.</title>
        <authorList>
            <person name="Voolstra C.R."/>
            <person name="Li Y."/>
            <person name="Liew Y.J."/>
            <person name="Baumgarten S."/>
            <person name="Zoccola D."/>
            <person name="Flot J.-F."/>
            <person name="Tambutte S."/>
            <person name="Allemand D."/>
            <person name="Aranda M."/>
        </authorList>
    </citation>
    <scope>NUCLEOTIDE SEQUENCE [LARGE SCALE GENOMIC DNA]</scope>
</reference>
<keyword evidence="1 7" id="KW-0245">EGF-like domain</keyword>
<keyword evidence="2" id="KW-0732">Signal</keyword>
<dbReference type="CDD" id="cd00054">
    <property type="entry name" value="EGF_CA"/>
    <property type="match status" value="1"/>
</dbReference>
<keyword evidence="6" id="KW-0325">Glycoprotein</keyword>
<dbReference type="SMART" id="SM00179">
    <property type="entry name" value="EGF_CA"/>
    <property type="match status" value="1"/>
</dbReference>
<evidence type="ECO:0000259" key="8">
    <source>
        <dbReference type="PROSITE" id="PS50026"/>
    </source>
</evidence>
<evidence type="ECO:0000256" key="5">
    <source>
        <dbReference type="ARBA" id="ARBA00023157"/>
    </source>
</evidence>
<dbReference type="PANTHER" id="PTHR24039">
    <property type="entry name" value="FIBRILLIN-RELATED"/>
    <property type="match status" value="1"/>
</dbReference>
<evidence type="ECO:0000256" key="3">
    <source>
        <dbReference type="ARBA" id="ARBA00022737"/>
    </source>
</evidence>
<dbReference type="PROSITE" id="PS50948">
    <property type="entry name" value="PAN"/>
    <property type="match status" value="1"/>
</dbReference>
<dbReference type="Gene3D" id="2.10.25.10">
    <property type="entry name" value="Laminin"/>
    <property type="match status" value="1"/>
</dbReference>
<evidence type="ECO:0000259" key="9">
    <source>
        <dbReference type="PROSITE" id="PS50948"/>
    </source>
</evidence>
<dbReference type="FunFam" id="2.10.25.10:FF:000038">
    <property type="entry name" value="Fibrillin 2"/>
    <property type="match status" value="1"/>
</dbReference>
<dbReference type="AlphaFoldDB" id="A0A2B4SNN3"/>
<comment type="caution">
    <text evidence="10">The sequence shown here is derived from an EMBL/GenBank/DDBJ whole genome shotgun (WGS) entry which is preliminary data.</text>
</comment>
<evidence type="ECO:0000256" key="6">
    <source>
        <dbReference type="ARBA" id="ARBA00023180"/>
    </source>
</evidence>
<dbReference type="PANTHER" id="PTHR24039:SF28">
    <property type="entry name" value="EGF-LIKE DOMAIN-CONTAINING PROTEIN"/>
    <property type="match status" value="1"/>
</dbReference>
<evidence type="ECO:0000256" key="7">
    <source>
        <dbReference type="PROSITE-ProRule" id="PRU00076"/>
    </source>
</evidence>
<feature type="domain" description="EGF-like" evidence="8">
    <location>
        <begin position="168"/>
        <end position="208"/>
    </location>
</feature>
<dbReference type="GO" id="GO:0005509">
    <property type="term" value="F:calcium ion binding"/>
    <property type="evidence" value="ECO:0007669"/>
    <property type="project" value="InterPro"/>
</dbReference>
<organism evidence="10 11">
    <name type="scientific">Stylophora pistillata</name>
    <name type="common">Smooth cauliflower coral</name>
    <dbReference type="NCBI Taxonomy" id="50429"/>
    <lineage>
        <taxon>Eukaryota</taxon>
        <taxon>Metazoa</taxon>
        <taxon>Cnidaria</taxon>
        <taxon>Anthozoa</taxon>
        <taxon>Hexacorallia</taxon>
        <taxon>Scleractinia</taxon>
        <taxon>Astrocoeniina</taxon>
        <taxon>Pocilloporidae</taxon>
        <taxon>Stylophora</taxon>
    </lineage>
</organism>
<dbReference type="Pfam" id="PF12947">
    <property type="entry name" value="EGF_3"/>
    <property type="match status" value="1"/>
</dbReference>
<keyword evidence="11" id="KW-1185">Reference proteome</keyword>
<dbReference type="EMBL" id="LSMT01000035">
    <property type="protein sequence ID" value="PFX31501.1"/>
    <property type="molecule type" value="Genomic_DNA"/>
</dbReference>
<dbReference type="InterPro" id="IPR024731">
    <property type="entry name" value="NELL2-like_EGF"/>
</dbReference>
<evidence type="ECO:0000256" key="2">
    <source>
        <dbReference type="ARBA" id="ARBA00022729"/>
    </source>
</evidence>
<evidence type="ECO:0000256" key="1">
    <source>
        <dbReference type="ARBA" id="ARBA00022536"/>
    </source>
</evidence>
<evidence type="ECO:0000256" key="4">
    <source>
        <dbReference type="ARBA" id="ARBA00022837"/>
    </source>
</evidence>
<keyword evidence="3" id="KW-0677">Repeat</keyword>
<dbReference type="SMART" id="SM00181">
    <property type="entry name" value="EGF"/>
    <property type="match status" value="1"/>
</dbReference>
<dbReference type="InterPro" id="IPR000152">
    <property type="entry name" value="EGF-type_Asp/Asn_hydroxyl_site"/>
</dbReference>
<name>A0A2B4SNN3_STYPI</name>
<protein>
    <submittedName>
        <fullName evidence="10">Signal peptide, CUB and EGF-like domain-containing protein 2</fullName>
    </submittedName>
</protein>
<dbReference type="OrthoDB" id="155976at2759"/>
<dbReference type="InterPro" id="IPR000742">
    <property type="entry name" value="EGF"/>
</dbReference>
<dbReference type="PROSITE" id="PS01186">
    <property type="entry name" value="EGF_2"/>
    <property type="match status" value="1"/>
</dbReference>
<dbReference type="PROSITE" id="PS01187">
    <property type="entry name" value="EGF_CA"/>
    <property type="match status" value="1"/>
</dbReference>
<keyword evidence="4" id="KW-0106">Calcium</keyword>
<proteinExistence type="predicted"/>
<gene>
    <name evidence="10" type="primary">Scube2</name>
    <name evidence="10" type="ORF">AWC38_SpisGene3740</name>
</gene>
<dbReference type="InterPro" id="IPR018097">
    <property type="entry name" value="EGF_Ca-bd_CS"/>
</dbReference>
<sequence length="475" mass="53591">MDPPTLVELNQSNEERKGRVRTEMLKPEETEKPRILTEIVRDIWADNHIPETYFWDADQCRQLKFTPEKEFDNKRLKNHVIRIVEVMTINFCENMCYMEPNCVSINIEKRVGLHGGYSCELNNVTHEGHELELEKEENYFYHAAEWTTEASGVALSIKKTVLIENFIDVNECTEELHSCSADAVCTNTKGSYNCTCNPGYSGDGKICKGMSVIRKDTTAALIIEIELTTRTIDFENRFYTDKRKSLFIFSASSCKEVYEKNGFNTSGVKILHFGSGPISIFCHMGDFGCGNGGWTPVMKIDGNKETFHYDSLFWSNTTEYNSAGGMTGFDSQETKLPSYWNTSFSKICLGMRIGQTINFTVINKRAESLYSLIADGQYRQTSLGRDTWKKLVGSKASLQTNCNKEGFNLYSSPTHSKAKIGIISNEQNDCESCDSRIGFGTGGYPNNSNTCGNVAKHHQDNGDRDIKAMGYILVH</sequence>
<comment type="caution">
    <text evidence="7">Lacks conserved residue(s) required for the propagation of feature annotation.</text>
</comment>
<dbReference type="PROSITE" id="PS50026">
    <property type="entry name" value="EGF_3"/>
    <property type="match status" value="1"/>
</dbReference>
<dbReference type="InterPro" id="IPR001881">
    <property type="entry name" value="EGF-like_Ca-bd_dom"/>
</dbReference>
<evidence type="ECO:0000313" key="10">
    <source>
        <dbReference type="EMBL" id="PFX31501.1"/>
    </source>
</evidence>
<dbReference type="InterPro" id="IPR003609">
    <property type="entry name" value="Pan_app"/>
</dbReference>
<dbReference type="PROSITE" id="PS00010">
    <property type="entry name" value="ASX_HYDROXYL"/>
    <property type="match status" value="1"/>
</dbReference>
<dbReference type="STRING" id="50429.A0A2B4SNN3"/>
<keyword evidence="5" id="KW-1015">Disulfide bond</keyword>
<dbReference type="SUPFAM" id="SSF57196">
    <property type="entry name" value="EGF/Laminin"/>
    <property type="match status" value="1"/>
</dbReference>
<feature type="domain" description="Apple" evidence="9">
    <location>
        <begin position="60"/>
        <end position="144"/>
    </location>
</feature>
<accession>A0A2B4SNN3</accession>
<evidence type="ECO:0000313" key="11">
    <source>
        <dbReference type="Proteomes" id="UP000225706"/>
    </source>
</evidence>